<dbReference type="EMBL" id="PUIO01000047">
    <property type="protein sequence ID" value="PQP18987.1"/>
    <property type="molecule type" value="Genomic_DNA"/>
</dbReference>
<feature type="compositionally biased region" description="Basic and acidic residues" evidence="1">
    <location>
        <begin position="15"/>
        <end position="24"/>
    </location>
</feature>
<comment type="caution">
    <text evidence="2">The sequence shown here is derived from an EMBL/GenBank/DDBJ whole genome shotgun (WGS) entry which is preliminary data.</text>
</comment>
<sequence length="67" mass="7261">MAASRPPKRQARAADPVDRGEGESLRGAAQKLRAELYEVHSLVDPLAFRFPAALDASSKALTRGERT</sequence>
<reference evidence="3" key="1">
    <citation type="submission" date="2018-02" db="EMBL/GenBank/DDBJ databases">
        <title>Draft genome sequencing of Rhodococcus opacus KU647198.</title>
        <authorList>
            <person name="Zheng B.-X."/>
        </authorList>
    </citation>
    <scope>NUCLEOTIDE SEQUENCE [LARGE SCALE GENOMIC DNA]</scope>
    <source>
        <strain evidence="3">04-OD7</strain>
    </source>
</reference>
<evidence type="ECO:0000313" key="3">
    <source>
        <dbReference type="Proteomes" id="UP000239290"/>
    </source>
</evidence>
<dbReference type="AlphaFoldDB" id="A0A2S8IW31"/>
<feature type="region of interest" description="Disordered" evidence="1">
    <location>
        <begin position="1"/>
        <end position="26"/>
    </location>
</feature>
<proteinExistence type="predicted"/>
<protein>
    <submittedName>
        <fullName evidence="2">Uncharacterized protein</fullName>
    </submittedName>
</protein>
<feature type="compositionally biased region" description="Basic residues" evidence="1">
    <location>
        <begin position="1"/>
        <end position="11"/>
    </location>
</feature>
<gene>
    <name evidence="2" type="ORF">C5613_31280</name>
</gene>
<accession>A0A2S8IW31</accession>
<dbReference type="Proteomes" id="UP000239290">
    <property type="component" value="Unassembled WGS sequence"/>
</dbReference>
<evidence type="ECO:0000313" key="2">
    <source>
        <dbReference type="EMBL" id="PQP18987.1"/>
    </source>
</evidence>
<evidence type="ECO:0000256" key="1">
    <source>
        <dbReference type="SAM" id="MobiDB-lite"/>
    </source>
</evidence>
<dbReference type="RefSeq" id="WP_105420381.1">
    <property type="nucleotide sequence ID" value="NZ_PUIO01000047.1"/>
</dbReference>
<name>A0A2S8IW31_RHOOP</name>
<organism evidence="2 3">
    <name type="scientific">Rhodococcus opacus</name>
    <name type="common">Nocardia opaca</name>
    <dbReference type="NCBI Taxonomy" id="37919"/>
    <lineage>
        <taxon>Bacteria</taxon>
        <taxon>Bacillati</taxon>
        <taxon>Actinomycetota</taxon>
        <taxon>Actinomycetes</taxon>
        <taxon>Mycobacteriales</taxon>
        <taxon>Nocardiaceae</taxon>
        <taxon>Rhodococcus</taxon>
    </lineage>
</organism>